<protein>
    <submittedName>
        <fullName evidence="2">FkbM family methyltransferase</fullName>
        <ecNumber evidence="2">2.1.1.-</ecNumber>
    </submittedName>
</protein>
<dbReference type="GO" id="GO:0032259">
    <property type="term" value="P:methylation"/>
    <property type="evidence" value="ECO:0007669"/>
    <property type="project" value="UniProtKB-KW"/>
</dbReference>
<dbReference type="InterPro" id="IPR029063">
    <property type="entry name" value="SAM-dependent_MTases_sf"/>
</dbReference>
<dbReference type="PANTHER" id="PTHR34203">
    <property type="entry name" value="METHYLTRANSFERASE, FKBM FAMILY PROTEIN"/>
    <property type="match status" value="1"/>
</dbReference>
<dbReference type="InterPro" id="IPR052514">
    <property type="entry name" value="SAM-dependent_MTase"/>
</dbReference>
<reference evidence="2 3" key="1">
    <citation type="journal article" date="2019" name="Int. J. Syst. Evol. Microbiol.">
        <title>The Global Catalogue of Microorganisms (GCM) 10K type strain sequencing project: providing services to taxonomists for standard genome sequencing and annotation.</title>
        <authorList>
            <consortium name="The Broad Institute Genomics Platform"/>
            <consortium name="The Broad Institute Genome Sequencing Center for Infectious Disease"/>
            <person name="Wu L."/>
            <person name="Ma J."/>
        </authorList>
    </citation>
    <scope>NUCLEOTIDE SEQUENCE [LARGE SCALE GENOMIC DNA]</scope>
    <source>
        <strain evidence="2 3">DSM 29988</strain>
    </source>
</reference>
<dbReference type="RefSeq" id="WP_390223784.1">
    <property type="nucleotide sequence ID" value="NZ_JBHTAA010000005.1"/>
</dbReference>
<evidence type="ECO:0000259" key="1">
    <source>
        <dbReference type="Pfam" id="PF05050"/>
    </source>
</evidence>
<dbReference type="PANTHER" id="PTHR34203:SF15">
    <property type="entry name" value="SLL1173 PROTEIN"/>
    <property type="match status" value="1"/>
</dbReference>
<dbReference type="CDD" id="cd02440">
    <property type="entry name" value="AdoMet_MTases"/>
    <property type="match status" value="1"/>
</dbReference>
<dbReference type="EC" id="2.1.1.-" evidence="2"/>
<comment type="caution">
    <text evidence="2">The sequence shown here is derived from an EMBL/GenBank/DDBJ whole genome shotgun (WGS) entry which is preliminary data.</text>
</comment>
<dbReference type="InterPro" id="IPR006342">
    <property type="entry name" value="FkbM_mtfrase"/>
</dbReference>
<dbReference type="GO" id="GO:0008168">
    <property type="term" value="F:methyltransferase activity"/>
    <property type="evidence" value="ECO:0007669"/>
    <property type="project" value="UniProtKB-KW"/>
</dbReference>
<keyword evidence="2" id="KW-0808">Transferase</keyword>
<feature type="domain" description="Methyltransferase FkbM" evidence="1">
    <location>
        <begin position="72"/>
        <end position="237"/>
    </location>
</feature>
<dbReference type="Proteomes" id="UP001596481">
    <property type="component" value="Unassembled WGS sequence"/>
</dbReference>
<dbReference type="SUPFAM" id="SSF53335">
    <property type="entry name" value="S-adenosyl-L-methionine-dependent methyltransferases"/>
    <property type="match status" value="1"/>
</dbReference>
<dbReference type="Pfam" id="PF05050">
    <property type="entry name" value="Methyltransf_21"/>
    <property type="match status" value="1"/>
</dbReference>
<dbReference type="NCBIfam" id="TIGR01444">
    <property type="entry name" value="fkbM_fam"/>
    <property type="match status" value="1"/>
</dbReference>
<gene>
    <name evidence="2" type="ORF">ACFQJC_12050</name>
</gene>
<evidence type="ECO:0000313" key="2">
    <source>
        <dbReference type="EMBL" id="MFC7204250.1"/>
    </source>
</evidence>
<evidence type="ECO:0000313" key="3">
    <source>
        <dbReference type="Proteomes" id="UP001596481"/>
    </source>
</evidence>
<dbReference type="EMBL" id="JBHTAA010000005">
    <property type="protein sequence ID" value="MFC7204250.1"/>
    <property type="molecule type" value="Genomic_DNA"/>
</dbReference>
<sequence length="251" mass="28107">MLPRHPLSTLRHLSYSLHYALVRRNYRHELFTTTKYVDGVSFRSYELYNRHGEDVLLHALLSNLSPGDVVIDVGANTGTYTLAAAASDPSVRVVAVEPNARVADQLTSNIRLNEFENRVTHLACGIGNADETRTFHQSSYDELGSFSVAHASAWEASVEERVELQMRRLDSLVESGEVPPPDHIKIDVEGFGMEVLEGATSVLERHQPTIYFEVHDARDGHDESAAAAVLRERGYRLIPVREGWVCEPRES</sequence>
<organism evidence="2 3">
    <name type="scientific">Haloferax namakaokahaiae</name>
    <dbReference type="NCBI Taxonomy" id="1748331"/>
    <lineage>
        <taxon>Archaea</taxon>
        <taxon>Methanobacteriati</taxon>
        <taxon>Methanobacteriota</taxon>
        <taxon>Stenosarchaea group</taxon>
        <taxon>Halobacteria</taxon>
        <taxon>Halobacteriales</taxon>
        <taxon>Haloferacaceae</taxon>
        <taxon>Haloferax</taxon>
    </lineage>
</organism>
<keyword evidence="3" id="KW-1185">Reference proteome</keyword>
<accession>A0ABD5ZH30</accession>
<keyword evidence="2" id="KW-0489">Methyltransferase</keyword>
<proteinExistence type="predicted"/>
<dbReference type="AlphaFoldDB" id="A0ABD5ZH30"/>
<name>A0ABD5ZH30_9EURY</name>
<dbReference type="Gene3D" id="3.40.50.150">
    <property type="entry name" value="Vaccinia Virus protein VP39"/>
    <property type="match status" value="1"/>
</dbReference>